<dbReference type="Pfam" id="PF20824">
    <property type="entry name" value="Cmr2_hel_dom2"/>
    <property type="match status" value="1"/>
</dbReference>
<dbReference type="AlphaFoldDB" id="A0AAE3AKM0"/>
<evidence type="ECO:0000256" key="9">
    <source>
        <dbReference type="ARBA" id="ARBA00022839"/>
    </source>
</evidence>
<evidence type="ECO:0000256" key="1">
    <source>
        <dbReference type="ARBA" id="ARBA00001968"/>
    </source>
</evidence>
<dbReference type="InterPro" id="IPR048693">
    <property type="entry name" value="Cmr2-like_C"/>
</dbReference>
<keyword evidence="11" id="KW-0051">Antiviral defense</keyword>
<dbReference type="CDD" id="cd09680">
    <property type="entry name" value="Cas10_III"/>
    <property type="match status" value="1"/>
</dbReference>
<dbReference type="Gene3D" id="3.30.70.270">
    <property type="match status" value="1"/>
</dbReference>
<dbReference type="InterPro" id="IPR006674">
    <property type="entry name" value="HD_domain"/>
</dbReference>
<dbReference type="InterPro" id="IPR041062">
    <property type="entry name" value="Csm1_B"/>
</dbReference>
<organism evidence="14 15">
    <name type="scientific">Brotaphodocola catenula</name>
    <dbReference type="NCBI Taxonomy" id="2885361"/>
    <lineage>
        <taxon>Bacteria</taxon>
        <taxon>Bacillati</taxon>
        <taxon>Bacillota</taxon>
        <taxon>Clostridia</taxon>
        <taxon>Lachnospirales</taxon>
        <taxon>Lachnospiraceae</taxon>
        <taxon>Brotaphodocola</taxon>
    </lineage>
</organism>
<dbReference type="InterPro" id="IPR013408">
    <property type="entry name" value="Cas10/Csm1"/>
</dbReference>
<dbReference type="Gene3D" id="1.10.3210.10">
    <property type="entry name" value="Hypothetical protein af1432"/>
    <property type="match status" value="1"/>
</dbReference>
<evidence type="ECO:0000256" key="8">
    <source>
        <dbReference type="ARBA" id="ARBA00022801"/>
    </source>
</evidence>
<dbReference type="Proteomes" id="UP001198962">
    <property type="component" value="Unassembled WGS sequence"/>
</dbReference>
<keyword evidence="4" id="KW-0808">Transferase</keyword>
<gene>
    <name evidence="14" type="primary">cas10</name>
    <name evidence="14" type="ORF">LKD32_01530</name>
</gene>
<evidence type="ECO:0000256" key="2">
    <source>
        <dbReference type="ARBA" id="ARBA00005700"/>
    </source>
</evidence>
<dbReference type="Pfam" id="PF22335">
    <property type="entry name" value="Cas10-Cmr2_palm2"/>
    <property type="match status" value="1"/>
</dbReference>
<dbReference type="GO" id="GO:0051607">
    <property type="term" value="P:defense response to virus"/>
    <property type="evidence" value="ECO:0007669"/>
    <property type="project" value="UniProtKB-KW"/>
</dbReference>
<dbReference type="PANTHER" id="PTHR36528:SF1">
    <property type="entry name" value="CRISPR SYSTEM SINGLE-STRAND-SPECIFIC DEOXYRIBONUCLEASE CAS10_CSM1 (SUBTYPE III-A)"/>
    <property type="match status" value="1"/>
</dbReference>
<dbReference type="NCBIfam" id="TIGR02578">
    <property type="entry name" value="cas_TM1811_Csm1"/>
    <property type="match status" value="1"/>
</dbReference>
<keyword evidence="15" id="KW-1185">Reference proteome</keyword>
<proteinExistence type="inferred from homology"/>
<protein>
    <recommendedName>
        <fullName evidence="3">CRISPR system single-strand-specific deoxyribonuclease Cas10/Csm1 (subtype III-A)</fullName>
    </recommendedName>
    <alternativeName>
        <fullName evidence="12">Cyclic oligoadenylate synthase</fullName>
    </alternativeName>
</protein>
<dbReference type="SUPFAM" id="SSF109604">
    <property type="entry name" value="HD-domain/PDEase-like"/>
    <property type="match status" value="1"/>
</dbReference>
<evidence type="ECO:0000256" key="12">
    <source>
        <dbReference type="ARBA" id="ARBA00032922"/>
    </source>
</evidence>
<dbReference type="GO" id="GO:0004519">
    <property type="term" value="F:endonuclease activity"/>
    <property type="evidence" value="ECO:0007669"/>
    <property type="project" value="UniProtKB-KW"/>
</dbReference>
<keyword evidence="9" id="KW-0269">Exonuclease</keyword>
<evidence type="ECO:0000313" key="14">
    <source>
        <dbReference type="EMBL" id="MCC2163574.1"/>
    </source>
</evidence>
<keyword evidence="5" id="KW-0540">Nuclease</keyword>
<comment type="cofactor">
    <cofactor evidence="1">
        <name>a divalent metal cation</name>
        <dbReference type="ChEBI" id="CHEBI:60240"/>
    </cofactor>
</comment>
<keyword evidence="8" id="KW-0378">Hydrolase</keyword>
<evidence type="ECO:0000256" key="10">
    <source>
        <dbReference type="ARBA" id="ARBA00022840"/>
    </source>
</evidence>
<feature type="domain" description="GGDEF" evidence="13">
    <location>
        <begin position="506"/>
        <end position="648"/>
    </location>
</feature>
<dbReference type="EMBL" id="JAJEPU010000002">
    <property type="protein sequence ID" value="MCC2163574.1"/>
    <property type="molecule type" value="Genomic_DNA"/>
</dbReference>
<dbReference type="GO" id="GO:0005524">
    <property type="term" value="F:ATP binding"/>
    <property type="evidence" value="ECO:0007669"/>
    <property type="project" value="UniProtKB-KW"/>
</dbReference>
<evidence type="ECO:0000313" key="15">
    <source>
        <dbReference type="Proteomes" id="UP001198962"/>
    </source>
</evidence>
<evidence type="ECO:0000256" key="7">
    <source>
        <dbReference type="ARBA" id="ARBA00022759"/>
    </source>
</evidence>
<dbReference type="PROSITE" id="PS50887">
    <property type="entry name" value="GGDEF"/>
    <property type="match status" value="1"/>
</dbReference>
<comment type="caution">
    <text evidence="14">The sequence shown here is derived from an EMBL/GenBank/DDBJ whole genome shotgun (WGS) entry which is preliminary data.</text>
</comment>
<evidence type="ECO:0000256" key="5">
    <source>
        <dbReference type="ARBA" id="ARBA00022722"/>
    </source>
</evidence>
<dbReference type="Pfam" id="PF18211">
    <property type="entry name" value="Csm1_B"/>
    <property type="match status" value="1"/>
</dbReference>
<evidence type="ECO:0000256" key="4">
    <source>
        <dbReference type="ARBA" id="ARBA00022679"/>
    </source>
</evidence>
<dbReference type="InterPro" id="IPR052117">
    <property type="entry name" value="Cas10/Csm1_subtype-III-A"/>
</dbReference>
<comment type="similarity">
    <text evidence="2">Belongs to the CRISPR-associated Cas10/Csm1 family.</text>
</comment>
<reference evidence="14" key="1">
    <citation type="submission" date="2021-10" db="EMBL/GenBank/DDBJ databases">
        <title>Anaerobic single-cell dispensing facilitates the cultivation of human gut bacteria.</title>
        <authorList>
            <person name="Afrizal A."/>
        </authorList>
    </citation>
    <scope>NUCLEOTIDE SEQUENCE</scope>
    <source>
        <strain evidence="14">CLA-AA-H274</strain>
    </source>
</reference>
<dbReference type="RefSeq" id="WP_308450405.1">
    <property type="nucleotide sequence ID" value="NZ_JAJEPU010000002.1"/>
</dbReference>
<dbReference type="GO" id="GO:0004527">
    <property type="term" value="F:exonuclease activity"/>
    <property type="evidence" value="ECO:0007669"/>
    <property type="project" value="UniProtKB-KW"/>
</dbReference>
<dbReference type="PANTHER" id="PTHR36528">
    <property type="entry name" value="CRISPR SYSTEM SINGLE-STRAND-SPECIFIC DEOXYRIBONUCLEASE CAS10/CSM1 (SUBTYPE III-A)"/>
    <property type="match status" value="1"/>
</dbReference>
<dbReference type="GO" id="GO:0016740">
    <property type="term" value="F:transferase activity"/>
    <property type="evidence" value="ECO:0007669"/>
    <property type="project" value="UniProtKB-KW"/>
</dbReference>
<keyword evidence="6" id="KW-0547">Nucleotide-binding</keyword>
<dbReference type="InterPro" id="IPR000160">
    <property type="entry name" value="GGDEF_dom"/>
</dbReference>
<sequence length="759" mass="87401">MQEKQIKLVIGSLLHDIGKVIFRTGNMKTHSQSGYEYLRDVIGIEDEEILNCVRYHHAKELNQAKISEKSLAYLTYYADNVASATDRREKEELPEGGMFDRNVPLSSVFNLLNGNQSVYHYAEQILDDEGTINYPQQQQIKMTKEFYKKVLANITENLRGIAFTEEYLNSLLAVLEANLSYVPSSTAVKEVEDISLFDHVKITAGVAQCIQQYLEEQKEPSYKKKLYAKAKACENENMFLLYSMDISGIQKFIYTINSSGALKGLRARSFYLEILMEHMADELLTALSLSRANLIYTGGGHCYMILPNTCETRMIIEEQEQKVNQWFLQTFDTALYVASAYVPCSLNNLQNVPEGSYSGLYRTISRTIASKKTHRYDAGQIRYLNSRKRDGERECIICRRTGKVNSAGKCKICDRLEKISSDVIHQDFFVVTKSEFEDSLPLPGERYLSGCSQDGLTELMESEQYVRAYSKNKIFTGKHVATKLWVGDYTTEDSFEELAQRAKGIKRIGILRADVDNLGQTLINGFYRRDVAGRYITISRTATLSRQLSLFFKFYINKILRDKKRDVMIVYSGGDDIFLAGAWNDVLNGYKDIRVAFAKFTQRTLTISAGVGIYHAGYPINIMAREVEELEKTAKQLKEKDGITLFEKSGVYPWRVYMDRVINEKYIAIQHFFRQTDGYGKAFLYKLLELLRGTETINRARYVYLLSRMEPGEDALPEQREAYKEFANKMYGWIEGENRRELVTAIYIYVYFNREEEEK</sequence>
<evidence type="ECO:0000256" key="3">
    <source>
        <dbReference type="ARBA" id="ARBA00014333"/>
    </source>
</evidence>
<keyword evidence="10" id="KW-0067">ATP-binding</keyword>
<dbReference type="Pfam" id="PF01966">
    <property type="entry name" value="HD"/>
    <property type="match status" value="1"/>
</dbReference>
<name>A0AAE3AKM0_9FIRM</name>
<dbReference type="InterPro" id="IPR054767">
    <property type="entry name" value="Cas10-Cmr2_palm2"/>
</dbReference>
<keyword evidence="7" id="KW-0255">Endonuclease</keyword>
<evidence type="ECO:0000259" key="13">
    <source>
        <dbReference type="PROSITE" id="PS50887"/>
    </source>
</evidence>
<accession>A0AAE3AKM0</accession>
<evidence type="ECO:0000256" key="6">
    <source>
        <dbReference type="ARBA" id="ARBA00022741"/>
    </source>
</evidence>
<evidence type="ECO:0000256" key="11">
    <source>
        <dbReference type="ARBA" id="ARBA00023118"/>
    </source>
</evidence>
<dbReference type="InterPro" id="IPR043128">
    <property type="entry name" value="Rev_trsase/Diguanyl_cyclase"/>
</dbReference>